<evidence type="ECO:0000313" key="2">
    <source>
        <dbReference type="EMBL" id="CAH1243052.1"/>
    </source>
</evidence>
<dbReference type="Gene3D" id="3.10.100.10">
    <property type="entry name" value="Mannose-Binding Protein A, subunit A"/>
    <property type="match status" value="1"/>
</dbReference>
<dbReference type="InterPro" id="IPR016186">
    <property type="entry name" value="C-type_lectin-like/link_sf"/>
</dbReference>
<dbReference type="PANTHER" id="PTHR22801:SF63">
    <property type="entry name" value="C-TYPE LECTIN DOMAIN-CONTAINING PROTEIN"/>
    <property type="match status" value="1"/>
</dbReference>
<dbReference type="InterPro" id="IPR001304">
    <property type="entry name" value="C-type_lectin-like"/>
</dbReference>
<protein>
    <submittedName>
        <fullName evidence="2">COLEC12 protein</fullName>
    </submittedName>
</protein>
<dbReference type="SUPFAM" id="SSF56436">
    <property type="entry name" value="C-type lectin-like"/>
    <property type="match status" value="1"/>
</dbReference>
<dbReference type="PROSITE" id="PS50041">
    <property type="entry name" value="C_TYPE_LECTIN_2"/>
    <property type="match status" value="1"/>
</dbReference>
<dbReference type="OrthoDB" id="2142683at2759"/>
<name>A0A8J9YWJ0_BRALA</name>
<dbReference type="SMART" id="SM00034">
    <property type="entry name" value="CLECT"/>
    <property type="match status" value="1"/>
</dbReference>
<dbReference type="InterPro" id="IPR050801">
    <property type="entry name" value="Ca-Dep_Lectins_ImmuneDev"/>
</dbReference>
<dbReference type="Pfam" id="PF00059">
    <property type="entry name" value="Lectin_C"/>
    <property type="match status" value="1"/>
</dbReference>
<dbReference type="Proteomes" id="UP000838412">
    <property type="component" value="Chromosome 13"/>
</dbReference>
<evidence type="ECO:0000259" key="1">
    <source>
        <dbReference type="PROSITE" id="PS50041"/>
    </source>
</evidence>
<dbReference type="AlphaFoldDB" id="A0A8J9YWJ0"/>
<dbReference type="PANTHER" id="PTHR22801">
    <property type="entry name" value="LITHOSTATHINE"/>
    <property type="match status" value="1"/>
</dbReference>
<proteinExistence type="predicted"/>
<reference evidence="2" key="1">
    <citation type="submission" date="2022-01" db="EMBL/GenBank/DDBJ databases">
        <authorList>
            <person name="Braso-Vives M."/>
        </authorList>
    </citation>
    <scope>NUCLEOTIDE SEQUENCE</scope>
</reference>
<keyword evidence="3" id="KW-1185">Reference proteome</keyword>
<evidence type="ECO:0000313" key="3">
    <source>
        <dbReference type="Proteomes" id="UP000838412"/>
    </source>
</evidence>
<accession>A0A8J9YWJ0</accession>
<dbReference type="EMBL" id="OV696698">
    <property type="protein sequence ID" value="CAH1243052.1"/>
    <property type="molecule type" value="Genomic_DNA"/>
</dbReference>
<gene>
    <name evidence="2" type="primary">COLEC12</name>
    <name evidence="2" type="ORF">BLAG_LOCUS6175</name>
</gene>
<dbReference type="CDD" id="cd00037">
    <property type="entry name" value="CLECT"/>
    <property type="match status" value="1"/>
</dbReference>
<feature type="domain" description="C-type lectin" evidence="1">
    <location>
        <begin position="28"/>
        <end position="144"/>
    </location>
</feature>
<sequence length="166" mass="18734">MATDNSSEQCCLLPDGPALFCPSSYRSRGDTCLKLHSRPRDYPAAKAICAEDGARLFNIRSQADNEWLIGHLRSYQSRTGKGRGVWIGLTDVWSAGTLEWEDGTAFDDTGYTNWAEGALDRNDGIRDCVYMDRGYGWKWYIQKCVSRRERHAFICARDPAPPEPTC</sequence>
<dbReference type="InterPro" id="IPR016187">
    <property type="entry name" value="CTDL_fold"/>
</dbReference>
<organism evidence="2 3">
    <name type="scientific">Branchiostoma lanceolatum</name>
    <name type="common">Common lancelet</name>
    <name type="synonym">Amphioxus lanceolatum</name>
    <dbReference type="NCBI Taxonomy" id="7740"/>
    <lineage>
        <taxon>Eukaryota</taxon>
        <taxon>Metazoa</taxon>
        <taxon>Chordata</taxon>
        <taxon>Cephalochordata</taxon>
        <taxon>Leptocardii</taxon>
        <taxon>Amphioxiformes</taxon>
        <taxon>Branchiostomatidae</taxon>
        <taxon>Branchiostoma</taxon>
    </lineage>
</organism>